<protein>
    <recommendedName>
        <fullName evidence="6">AA1-like domain-containing protein</fullName>
    </recommendedName>
</protein>
<organism evidence="7 8">
    <name type="scientific">Trematosphaeria pertusa</name>
    <dbReference type="NCBI Taxonomy" id="390896"/>
    <lineage>
        <taxon>Eukaryota</taxon>
        <taxon>Fungi</taxon>
        <taxon>Dikarya</taxon>
        <taxon>Ascomycota</taxon>
        <taxon>Pezizomycotina</taxon>
        <taxon>Dothideomycetes</taxon>
        <taxon>Pleosporomycetidae</taxon>
        <taxon>Pleosporales</taxon>
        <taxon>Massarineae</taxon>
        <taxon>Trematosphaeriaceae</taxon>
        <taxon>Trematosphaeria</taxon>
    </lineage>
</organism>
<sequence>MLLFLTLLLFPLLTLSHPPTKRPGHGHRPPYHPPHHPNMCNYNAPGSRYFYLSDVTYESHIVYSTPAHLAVSYANLDFNLTNNAAYDASCTGSSSGGPSPVYFTWPQLQSCEEADGASGNATWIYIGYEKNLQVNETWTCGGHQYLGYGNVTLNLECETESWNNPNWTMGELYHTEDVTCKPISLPLIPTVVRTD</sequence>
<dbReference type="EMBL" id="ML987190">
    <property type="protein sequence ID" value="KAF2254339.1"/>
    <property type="molecule type" value="Genomic_DNA"/>
</dbReference>
<evidence type="ECO:0000256" key="2">
    <source>
        <dbReference type="ARBA" id="ARBA00022525"/>
    </source>
</evidence>
<feature type="chain" id="PRO_5025349670" description="AA1-like domain-containing protein" evidence="5">
    <location>
        <begin position="17"/>
        <end position="195"/>
    </location>
</feature>
<keyword evidence="2" id="KW-0964">Secreted</keyword>
<dbReference type="GeneID" id="54588477"/>
<evidence type="ECO:0000313" key="7">
    <source>
        <dbReference type="EMBL" id="KAF2254339.1"/>
    </source>
</evidence>
<dbReference type="Proteomes" id="UP000800094">
    <property type="component" value="Unassembled WGS sequence"/>
</dbReference>
<evidence type="ECO:0000313" key="8">
    <source>
        <dbReference type="Proteomes" id="UP000800094"/>
    </source>
</evidence>
<keyword evidence="4" id="KW-1015">Disulfide bond</keyword>
<dbReference type="InterPro" id="IPR032382">
    <property type="entry name" value="AltA1"/>
</dbReference>
<evidence type="ECO:0000256" key="3">
    <source>
        <dbReference type="ARBA" id="ARBA00022729"/>
    </source>
</evidence>
<dbReference type="AlphaFoldDB" id="A0A6A6IV91"/>
<accession>A0A6A6IV91</accession>
<evidence type="ECO:0000256" key="4">
    <source>
        <dbReference type="ARBA" id="ARBA00023157"/>
    </source>
</evidence>
<dbReference type="Pfam" id="PF16541">
    <property type="entry name" value="AltA1"/>
    <property type="match status" value="1"/>
</dbReference>
<evidence type="ECO:0000256" key="1">
    <source>
        <dbReference type="ARBA" id="ARBA00004613"/>
    </source>
</evidence>
<dbReference type="RefSeq" id="XP_033689343.1">
    <property type="nucleotide sequence ID" value="XM_033835147.1"/>
</dbReference>
<evidence type="ECO:0000256" key="5">
    <source>
        <dbReference type="SAM" id="SignalP"/>
    </source>
</evidence>
<name>A0A6A6IV91_9PLEO</name>
<comment type="subcellular location">
    <subcellularLocation>
        <location evidence="1">Secreted</location>
    </subcellularLocation>
</comment>
<reference evidence="7" key="1">
    <citation type="journal article" date="2020" name="Stud. Mycol.">
        <title>101 Dothideomycetes genomes: a test case for predicting lifestyles and emergence of pathogens.</title>
        <authorList>
            <person name="Haridas S."/>
            <person name="Albert R."/>
            <person name="Binder M."/>
            <person name="Bloem J."/>
            <person name="Labutti K."/>
            <person name="Salamov A."/>
            <person name="Andreopoulos B."/>
            <person name="Baker S."/>
            <person name="Barry K."/>
            <person name="Bills G."/>
            <person name="Bluhm B."/>
            <person name="Cannon C."/>
            <person name="Castanera R."/>
            <person name="Culley D."/>
            <person name="Daum C."/>
            <person name="Ezra D."/>
            <person name="Gonzalez J."/>
            <person name="Henrissat B."/>
            <person name="Kuo A."/>
            <person name="Liang C."/>
            <person name="Lipzen A."/>
            <person name="Lutzoni F."/>
            <person name="Magnuson J."/>
            <person name="Mondo S."/>
            <person name="Nolan M."/>
            <person name="Ohm R."/>
            <person name="Pangilinan J."/>
            <person name="Park H.-J."/>
            <person name="Ramirez L."/>
            <person name="Alfaro M."/>
            <person name="Sun H."/>
            <person name="Tritt A."/>
            <person name="Yoshinaga Y."/>
            <person name="Zwiers L.-H."/>
            <person name="Turgeon B."/>
            <person name="Goodwin S."/>
            <person name="Spatafora J."/>
            <person name="Crous P."/>
            <person name="Grigoriev I."/>
        </authorList>
    </citation>
    <scope>NUCLEOTIDE SEQUENCE</scope>
    <source>
        <strain evidence="7">CBS 122368</strain>
    </source>
</reference>
<feature type="domain" description="AA1-like" evidence="6">
    <location>
        <begin position="63"/>
        <end position="180"/>
    </location>
</feature>
<gene>
    <name evidence="7" type="ORF">BU26DRAFT_600071</name>
</gene>
<evidence type="ECO:0000259" key="6">
    <source>
        <dbReference type="Pfam" id="PF16541"/>
    </source>
</evidence>
<keyword evidence="8" id="KW-1185">Reference proteome</keyword>
<proteinExistence type="predicted"/>
<keyword evidence="3 5" id="KW-0732">Signal</keyword>
<dbReference type="GO" id="GO:0005576">
    <property type="term" value="C:extracellular region"/>
    <property type="evidence" value="ECO:0007669"/>
    <property type="project" value="UniProtKB-SubCell"/>
</dbReference>
<dbReference type="OrthoDB" id="3539798at2759"/>
<feature type="signal peptide" evidence="5">
    <location>
        <begin position="1"/>
        <end position="16"/>
    </location>
</feature>